<gene>
    <name evidence="2" type="ORF">HU137_05485</name>
</gene>
<keyword evidence="1" id="KW-0472">Membrane</keyword>
<feature type="transmembrane region" description="Helical" evidence="1">
    <location>
        <begin position="52"/>
        <end position="72"/>
    </location>
</feature>
<sequence length="406" mass="48303">MGVGNFDLIFYALILVLIALAVCYKFFAYVIRSYFLNESTWFVQQTILSSYFVFKYLTSAIIISYLIIGVYFSVFTLYWYYGLILLGLTSYLIYRILKDIRDGKFNLRDDFEFNKYSTAVSFYNNQSEQYRKKSFQAVIDKIKRTEINGLGKEDYAEFLNRNVLSKIENVLTFEYYDSKLNHSISDHYTGNLFYRKFLKNLKEVLSRIDKRTNDLKLLNSDYQVIVNLLLNIKLLNFDDIQGYHYKIDLLDEELDVVLKERNDYSLEQYKDLLKFNGDSKKIYSLFEKYLEFKYNNSNHLKELKIQFISFVNFFGDGKYYEPPYIKSFETKDIKHLIGFFSYLSGKGLVKYNVQDLVFLVLKITGHEEEVNNTSFEQAHRNIKFKLSEIEEKALNARYNKLFNSLK</sequence>
<organism evidence="2 3">
    <name type="scientific">Moheibacter lacus</name>
    <dbReference type="NCBI Taxonomy" id="2745851"/>
    <lineage>
        <taxon>Bacteria</taxon>
        <taxon>Pseudomonadati</taxon>
        <taxon>Bacteroidota</taxon>
        <taxon>Flavobacteriia</taxon>
        <taxon>Flavobacteriales</taxon>
        <taxon>Weeksellaceae</taxon>
        <taxon>Moheibacter</taxon>
    </lineage>
</organism>
<reference evidence="2 3" key="1">
    <citation type="submission" date="2020-07" db="EMBL/GenBank/DDBJ databases">
        <title>Moheibacter lacus sp. nov., a member of the family Flavobacteriaceae isolated from freshwater lake sediment.</title>
        <authorList>
            <person name="Liu Y."/>
        </authorList>
    </citation>
    <scope>NUCLEOTIDE SEQUENCE [LARGE SCALE GENOMIC DNA]</scope>
    <source>
        <strain evidence="2 3">BDHS18</strain>
    </source>
</reference>
<evidence type="ECO:0000256" key="1">
    <source>
        <dbReference type="SAM" id="Phobius"/>
    </source>
</evidence>
<keyword evidence="1" id="KW-0812">Transmembrane</keyword>
<evidence type="ECO:0000313" key="3">
    <source>
        <dbReference type="Proteomes" id="UP000552241"/>
    </source>
</evidence>
<evidence type="ECO:0000313" key="2">
    <source>
        <dbReference type="EMBL" id="MBA5629221.1"/>
    </source>
</evidence>
<keyword evidence="1" id="KW-1133">Transmembrane helix</keyword>
<name>A0A838ZHS3_9FLAO</name>
<dbReference type="RefSeq" id="WP_182042784.1">
    <property type="nucleotide sequence ID" value="NZ_JACDZE010000001.1"/>
</dbReference>
<dbReference type="EMBL" id="JACDZE010000001">
    <property type="protein sequence ID" value="MBA5629221.1"/>
    <property type="molecule type" value="Genomic_DNA"/>
</dbReference>
<comment type="caution">
    <text evidence="2">The sequence shown here is derived from an EMBL/GenBank/DDBJ whole genome shotgun (WGS) entry which is preliminary data.</text>
</comment>
<accession>A0A838ZHS3</accession>
<feature type="transmembrane region" description="Helical" evidence="1">
    <location>
        <begin position="6"/>
        <end position="31"/>
    </location>
</feature>
<dbReference type="Proteomes" id="UP000552241">
    <property type="component" value="Unassembled WGS sequence"/>
</dbReference>
<keyword evidence="3" id="KW-1185">Reference proteome</keyword>
<dbReference type="AlphaFoldDB" id="A0A838ZHS3"/>
<protein>
    <submittedName>
        <fullName evidence="2">Uncharacterized protein</fullName>
    </submittedName>
</protein>
<feature type="transmembrane region" description="Helical" evidence="1">
    <location>
        <begin position="78"/>
        <end position="97"/>
    </location>
</feature>
<proteinExistence type="predicted"/>